<dbReference type="GO" id="GO:0000467">
    <property type="term" value="P:exonucleolytic trimming to generate mature 3'-end of 5.8S rRNA from tricistronic rRNA transcript (SSU-rRNA, 5.8S rRNA, LSU-rRNA)"/>
    <property type="evidence" value="ECO:0007669"/>
    <property type="project" value="TreeGrafter"/>
</dbReference>
<keyword evidence="9" id="KW-0539">Nucleus</keyword>
<name>A0A212F343_DANPL</name>
<protein>
    <recommendedName>
        <fullName evidence="4">Exosome complex component RRP45</fullName>
    </recommendedName>
    <alternativeName>
        <fullName evidence="10">Exosome component 9</fullName>
    </alternativeName>
</protein>
<dbReference type="PANTHER" id="PTHR11097:SF14">
    <property type="entry name" value="EXOSOME COMPLEX COMPONENT RRP45"/>
    <property type="match status" value="1"/>
</dbReference>
<dbReference type="OrthoDB" id="10264038at2759"/>
<keyword evidence="14" id="KW-1185">Reference proteome</keyword>
<dbReference type="GO" id="GO:0034476">
    <property type="term" value="P:U5 snRNA 3'-end processing"/>
    <property type="evidence" value="ECO:0007669"/>
    <property type="project" value="TreeGrafter"/>
</dbReference>
<evidence type="ECO:0000256" key="9">
    <source>
        <dbReference type="ARBA" id="ARBA00023242"/>
    </source>
</evidence>
<comment type="similarity">
    <text evidence="3">Belongs to the RNase PH family.</text>
</comment>
<dbReference type="InterPro" id="IPR015847">
    <property type="entry name" value="ExoRNase_PH_dom2"/>
</dbReference>
<evidence type="ECO:0000256" key="4">
    <source>
        <dbReference type="ARBA" id="ARBA00019572"/>
    </source>
</evidence>
<reference evidence="13 14" key="1">
    <citation type="journal article" date="2011" name="Cell">
        <title>The monarch butterfly genome yields insights into long-distance migration.</title>
        <authorList>
            <person name="Zhan S."/>
            <person name="Merlin C."/>
            <person name="Boore J.L."/>
            <person name="Reppert S.M."/>
        </authorList>
    </citation>
    <scope>NUCLEOTIDE SEQUENCE [LARGE SCALE GENOMIC DNA]</scope>
    <source>
        <strain evidence="13">F-2</strain>
    </source>
</reference>
<dbReference type="GO" id="GO:0000176">
    <property type="term" value="C:nuclear exosome (RNase complex)"/>
    <property type="evidence" value="ECO:0007669"/>
    <property type="project" value="TreeGrafter"/>
</dbReference>
<dbReference type="GO" id="GO:0034475">
    <property type="term" value="P:U4 snRNA 3'-end processing"/>
    <property type="evidence" value="ECO:0007669"/>
    <property type="project" value="TreeGrafter"/>
</dbReference>
<evidence type="ECO:0000313" key="14">
    <source>
        <dbReference type="Proteomes" id="UP000007151"/>
    </source>
</evidence>
<dbReference type="InterPro" id="IPR001247">
    <property type="entry name" value="ExoRNase_PH_dom1"/>
</dbReference>
<evidence type="ECO:0000256" key="2">
    <source>
        <dbReference type="ARBA" id="ARBA00004604"/>
    </source>
</evidence>
<evidence type="ECO:0000259" key="11">
    <source>
        <dbReference type="Pfam" id="PF01138"/>
    </source>
</evidence>
<dbReference type="SUPFAM" id="SSF55666">
    <property type="entry name" value="Ribonuclease PH domain 2-like"/>
    <property type="match status" value="1"/>
</dbReference>
<dbReference type="AlphaFoldDB" id="A0A212F343"/>
<dbReference type="STRING" id="278856.A0A212F343"/>
<dbReference type="GO" id="GO:0071038">
    <property type="term" value="P:TRAMP-dependent tRNA surveillance pathway"/>
    <property type="evidence" value="ECO:0007669"/>
    <property type="project" value="TreeGrafter"/>
</dbReference>
<evidence type="ECO:0000256" key="6">
    <source>
        <dbReference type="ARBA" id="ARBA00022552"/>
    </source>
</evidence>
<evidence type="ECO:0000256" key="7">
    <source>
        <dbReference type="ARBA" id="ARBA00022835"/>
    </source>
</evidence>
<keyword evidence="6" id="KW-0698">rRNA processing</keyword>
<dbReference type="FunFam" id="3.30.230.70:FF:000005">
    <property type="entry name" value="Exosome complex component RRP45"/>
    <property type="match status" value="1"/>
</dbReference>
<dbReference type="GO" id="GO:0034473">
    <property type="term" value="P:U1 snRNA 3'-end processing"/>
    <property type="evidence" value="ECO:0007669"/>
    <property type="project" value="TreeGrafter"/>
</dbReference>
<evidence type="ECO:0000256" key="5">
    <source>
        <dbReference type="ARBA" id="ARBA00022490"/>
    </source>
</evidence>
<evidence type="ECO:0000256" key="10">
    <source>
        <dbReference type="ARBA" id="ARBA00032660"/>
    </source>
</evidence>
<dbReference type="Proteomes" id="UP000007151">
    <property type="component" value="Unassembled WGS sequence"/>
</dbReference>
<dbReference type="GO" id="GO:0000177">
    <property type="term" value="C:cytoplasmic exosome (RNase complex)"/>
    <property type="evidence" value="ECO:0007669"/>
    <property type="project" value="TreeGrafter"/>
</dbReference>
<dbReference type="FunCoup" id="A0A212F343">
    <property type="interactions" value="1382"/>
</dbReference>
<dbReference type="InterPro" id="IPR036345">
    <property type="entry name" value="ExoRNase_PH_dom2_sf"/>
</dbReference>
<feature type="domain" description="Exoribonuclease phosphorolytic" evidence="12">
    <location>
        <begin position="189"/>
        <end position="263"/>
    </location>
</feature>
<evidence type="ECO:0000313" key="13">
    <source>
        <dbReference type="EMBL" id="OWR48151.1"/>
    </source>
</evidence>
<keyword evidence="5" id="KW-0963">Cytoplasm</keyword>
<dbReference type="GO" id="GO:0005730">
    <property type="term" value="C:nucleolus"/>
    <property type="evidence" value="ECO:0007669"/>
    <property type="project" value="UniProtKB-SubCell"/>
</dbReference>
<proteinExistence type="inferred from homology"/>
<dbReference type="GO" id="GO:0035925">
    <property type="term" value="F:mRNA 3'-UTR AU-rich region binding"/>
    <property type="evidence" value="ECO:0007669"/>
    <property type="project" value="TreeGrafter"/>
</dbReference>
<dbReference type="eggNOG" id="KOG1614">
    <property type="taxonomic scope" value="Eukaryota"/>
</dbReference>
<organism evidence="13 14">
    <name type="scientific">Danaus plexippus plexippus</name>
    <dbReference type="NCBI Taxonomy" id="278856"/>
    <lineage>
        <taxon>Eukaryota</taxon>
        <taxon>Metazoa</taxon>
        <taxon>Ecdysozoa</taxon>
        <taxon>Arthropoda</taxon>
        <taxon>Hexapoda</taxon>
        <taxon>Insecta</taxon>
        <taxon>Pterygota</taxon>
        <taxon>Neoptera</taxon>
        <taxon>Endopterygota</taxon>
        <taxon>Lepidoptera</taxon>
        <taxon>Glossata</taxon>
        <taxon>Ditrysia</taxon>
        <taxon>Papilionoidea</taxon>
        <taxon>Nymphalidae</taxon>
        <taxon>Danainae</taxon>
        <taxon>Danaini</taxon>
        <taxon>Danaina</taxon>
        <taxon>Danaus</taxon>
        <taxon>Danaus</taxon>
    </lineage>
</organism>
<dbReference type="GO" id="GO:0071035">
    <property type="term" value="P:nuclear polyadenylation-dependent rRNA catabolic process"/>
    <property type="evidence" value="ECO:0007669"/>
    <property type="project" value="TreeGrafter"/>
</dbReference>
<comment type="subcellular location">
    <subcellularLocation>
        <location evidence="1">Cytoplasm</location>
    </subcellularLocation>
    <subcellularLocation>
        <location evidence="2">Nucleus</location>
        <location evidence="2">Nucleolus</location>
    </subcellularLocation>
</comment>
<dbReference type="SUPFAM" id="SSF54211">
    <property type="entry name" value="Ribosomal protein S5 domain 2-like"/>
    <property type="match status" value="1"/>
</dbReference>
<dbReference type="CDD" id="cd11368">
    <property type="entry name" value="RNase_PH_RRP45"/>
    <property type="match status" value="1"/>
</dbReference>
<dbReference type="InterPro" id="IPR027408">
    <property type="entry name" value="PNPase/RNase_PH_dom_sf"/>
</dbReference>
<evidence type="ECO:0000259" key="12">
    <source>
        <dbReference type="Pfam" id="PF03725"/>
    </source>
</evidence>
<evidence type="ECO:0000256" key="3">
    <source>
        <dbReference type="ARBA" id="ARBA00006678"/>
    </source>
</evidence>
<dbReference type="InterPro" id="IPR020568">
    <property type="entry name" value="Ribosomal_Su5_D2-typ_SF"/>
</dbReference>
<comment type="caution">
    <text evidence="13">The sequence shown here is derived from an EMBL/GenBank/DDBJ whole genome shotgun (WGS) entry which is preliminary data.</text>
</comment>
<dbReference type="InterPro" id="IPR050590">
    <property type="entry name" value="Exosome_comp_Rrp42_subfam"/>
</dbReference>
<dbReference type="Pfam" id="PF03725">
    <property type="entry name" value="RNase_PH_C"/>
    <property type="match status" value="1"/>
</dbReference>
<feature type="domain" description="Exoribonuclease phosphorolytic" evidence="11">
    <location>
        <begin position="31"/>
        <end position="163"/>
    </location>
</feature>
<gene>
    <name evidence="13" type="ORF">KGM_205619</name>
</gene>
<keyword evidence="8" id="KW-0694">RNA-binding</keyword>
<evidence type="ECO:0000256" key="8">
    <source>
        <dbReference type="ARBA" id="ARBA00022884"/>
    </source>
</evidence>
<dbReference type="Pfam" id="PF01138">
    <property type="entry name" value="RNase_PH"/>
    <property type="match status" value="1"/>
</dbReference>
<sequence length="371" mass="41645">MRDLYLSNCEKNFIQKIISEGHRLDGRIYNESRKLDISYGSEYGSCIVSLGETKILAQVSCEVVQPKQIRPNEGILFINVEISPMAAPQFEANRQTDLTVYLNRLLEKCYKDSKCIDLESLCIVVEEKVWSLRVDIKVLNHDGNLIECASIATLASLAHFKRPDVTRSGDSIIIHTLSEKDPIPTVLYHYPVCVTFAIFNNNILVSDPSFIEESVCTSNSEEGSTGGLLVVGMNQYKELCVLNLSGAAIYNSNVVHKAILNAAEKCKNIVEEVKSKIVTDDNFRQKRVKINFADIITTDHIQTLCKKDLSICLKNFKINDVKQEDDSEMSEDNVTEDSKYDVVATKPNVAEIKSKEAKSSWIEISSESEED</sequence>
<keyword evidence="7" id="KW-0271">Exosome</keyword>
<dbReference type="PANTHER" id="PTHR11097">
    <property type="entry name" value="EXOSOME COMPLEX EXONUCLEASE RIBOSOMAL RNA PROCESSING PROTEIN"/>
    <property type="match status" value="1"/>
</dbReference>
<dbReference type="GO" id="GO:0016075">
    <property type="term" value="P:rRNA catabolic process"/>
    <property type="evidence" value="ECO:0007669"/>
    <property type="project" value="TreeGrafter"/>
</dbReference>
<evidence type="ECO:0000256" key="1">
    <source>
        <dbReference type="ARBA" id="ARBA00004496"/>
    </source>
</evidence>
<dbReference type="InterPro" id="IPR033100">
    <property type="entry name" value="Rrp45"/>
</dbReference>
<accession>A0A212F343</accession>
<dbReference type="KEGG" id="dpl:KGM_205619"/>
<dbReference type="GO" id="GO:0071028">
    <property type="term" value="P:nuclear mRNA surveillance"/>
    <property type="evidence" value="ECO:0007669"/>
    <property type="project" value="TreeGrafter"/>
</dbReference>
<dbReference type="EMBL" id="AGBW02010629">
    <property type="protein sequence ID" value="OWR48151.1"/>
    <property type="molecule type" value="Genomic_DNA"/>
</dbReference>
<dbReference type="Gene3D" id="3.30.230.70">
    <property type="entry name" value="GHMP Kinase, N-terminal domain"/>
    <property type="match status" value="1"/>
</dbReference>